<dbReference type="Proteomes" id="UP000242814">
    <property type="component" value="Unassembled WGS sequence"/>
</dbReference>
<name>A0A1D2JI43_PARBR</name>
<evidence type="ECO:0000259" key="1">
    <source>
        <dbReference type="Pfam" id="PF17667"/>
    </source>
</evidence>
<accession>A0A1D2JI43</accession>
<protein>
    <recommendedName>
        <fullName evidence="1">Fungal-type protein kinase domain-containing protein</fullName>
    </recommendedName>
</protein>
<proteinExistence type="predicted"/>
<dbReference type="Pfam" id="PF17667">
    <property type="entry name" value="Pkinase_fungal"/>
    <property type="match status" value="1"/>
</dbReference>
<dbReference type="SUPFAM" id="SSF56112">
    <property type="entry name" value="Protein kinase-like (PK-like)"/>
    <property type="match status" value="1"/>
</dbReference>
<reference evidence="2 3" key="1">
    <citation type="submission" date="2016-06" db="EMBL/GenBank/DDBJ databases">
        <authorList>
            <person name="Kjaerup R.B."/>
            <person name="Dalgaard T.S."/>
            <person name="Juul-Madsen H.R."/>
        </authorList>
    </citation>
    <scope>NUCLEOTIDE SEQUENCE [LARGE SCALE GENOMIC DNA]</scope>
    <source>
        <strain evidence="2 3">Pb300</strain>
    </source>
</reference>
<dbReference type="AlphaFoldDB" id="A0A1D2JI43"/>
<dbReference type="PANTHER" id="PTHR38248:SF2">
    <property type="entry name" value="FUNK1 11"/>
    <property type="match status" value="1"/>
</dbReference>
<sequence>MEFMAIEVLLNVDHTYRHDLESFFYVLLWQCSRRGWGSYTGNYEEIANAKRGNVDANGFERILAKEFPPEFNCVKSLCNKLRSILFPIRDDAIFTGTPKDPEIVYGPIIKAFDMAIDGISAD</sequence>
<dbReference type="VEuPathDB" id="FungiDB:PABG_02570"/>
<dbReference type="EMBL" id="LZYO01000084">
    <property type="protein sequence ID" value="ODH37345.1"/>
    <property type="molecule type" value="Genomic_DNA"/>
</dbReference>
<dbReference type="PANTHER" id="PTHR38248">
    <property type="entry name" value="FUNK1 6"/>
    <property type="match status" value="1"/>
</dbReference>
<evidence type="ECO:0000313" key="3">
    <source>
        <dbReference type="Proteomes" id="UP000242814"/>
    </source>
</evidence>
<organism evidence="2 3">
    <name type="scientific">Paracoccidioides brasiliensis</name>
    <dbReference type="NCBI Taxonomy" id="121759"/>
    <lineage>
        <taxon>Eukaryota</taxon>
        <taxon>Fungi</taxon>
        <taxon>Dikarya</taxon>
        <taxon>Ascomycota</taxon>
        <taxon>Pezizomycotina</taxon>
        <taxon>Eurotiomycetes</taxon>
        <taxon>Eurotiomycetidae</taxon>
        <taxon>Onygenales</taxon>
        <taxon>Ajellomycetaceae</taxon>
        <taxon>Paracoccidioides</taxon>
    </lineage>
</organism>
<evidence type="ECO:0000313" key="2">
    <source>
        <dbReference type="EMBL" id="ODH37345.1"/>
    </source>
</evidence>
<dbReference type="InterPro" id="IPR011009">
    <property type="entry name" value="Kinase-like_dom_sf"/>
</dbReference>
<dbReference type="InterPro" id="IPR040976">
    <property type="entry name" value="Pkinase_fungal"/>
</dbReference>
<feature type="domain" description="Fungal-type protein kinase" evidence="1">
    <location>
        <begin position="1"/>
        <end position="31"/>
    </location>
</feature>
<dbReference type="VEuPathDB" id="FungiDB:PADG_11191"/>
<gene>
    <name evidence="2" type="ORF">ACO22_02620</name>
</gene>
<comment type="caution">
    <text evidence="2">The sequence shown here is derived from an EMBL/GenBank/DDBJ whole genome shotgun (WGS) entry which is preliminary data.</text>
</comment>